<dbReference type="SUPFAM" id="SSF52540">
    <property type="entry name" value="P-loop containing nucleoside triphosphate hydrolases"/>
    <property type="match status" value="1"/>
</dbReference>
<dbReference type="InterPro" id="IPR027417">
    <property type="entry name" value="P-loop_NTPase"/>
</dbReference>
<evidence type="ECO:0000313" key="4">
    <source>
        <dbReference type="Proteomes" id="UP000485058"/>
    </source>
</evidence>
<dbReference type="Gene3D" id="3.40.50.300">
    <property type="entry name" value="P-loop containing nucleotide triphosphate hydrolases"/>
    <property type="match status" value="1"/>
</dbReference>
<protein>
    <recommendedName>
        <fullName evidence="2">Helicase C-terminal domain-containing protein</fullName>
    </recommendedName>
</protein>
<dbReference type="InterPro" id="IPR049730">
    <property type="entry name" value="SNF2/RAD54-like_C"/>
</dbReference>
<feature type="non-terminal residue" evidence="3">
    <location>
        <position position="1"/>
    </location>
</feature>
<comment type="caution">
    <text evidence="3">The sequence shown here is derived from an EMBL/GenBank/DDBJ whole genome shotgun (WGS) entry which is preliminary data.</text>
</comment>
<dbReference type="Pfam" id="PF00271">
    <property type="entry name" value="Helicase_C"/>
    <property type="match status" value="1"/>
</dbReference>
<dbReference type="EMBL" id="BLLF01000141">
    <property type="protein sequence ID" value="GFH08153.1"/>
    <property type="molecule type" value="Genomic_DNA"/>
</dbReference>
<organism evidence="3 4">
    <name type="scientific">Haematococcus lacustris</name>
    <name type="common">Green alga</name>
    <name type="synonym">Haematococcus pluvialis</name>
    <dbReference type="NCBI Taxonomy" id="44745"/>
    <lineage>
        <taxon>Eukaryota</taxon>
        <taxon>Viridiplantae</taxon>
        <taxon>Chlorophyta</taxon>
        <taxon>core chlorophytes</taxon>
        <taxon>Chlorophyceae</taxon>
        <taxon>CS clade</taxon>
        <taxon>Chlamydomonadales</taxon>
        <taxon>Haematococcaceae</taxon>
        <taxon>Haematococcus</taxon>
    </lineage>
</organism>
<dbReference type="PANTHER" id="PTHR10799">
    <property type="entry name" value="SNF2/RAD54 HELICASE FAMILY"/>
    <property type="match status" value="1"/>
</dbReference>
<reference evidence="3 4" key="1">
    <citation type="submission" date="2020-02" db="EMBL/GenBank/DDBJ databases">
        <title>Draft genome sequence of Haematococcus lacustris strain NIES-144.</title>
        <authorList>
            <person name="Morimoto D."/>
            <person name="Nakagawa S."/>
            <person name="Yoshida T."/>
            <person name="Sawayama S."/>
        </authorList>
    </citation>
    <scope>NUCLEOTIDE SEQUENCE [LARGE SCALE GENOMIC DNA]</scope>
    <source>
        <strain evidence="3 4">NIES-144</strain>
    </source>
</reference>
<keyword evidence="1" id="KW-0378">Hydrolase</keyword>
<dbReference type="PROSITE" id="PS51194">
    <property type="entry name" value="HELICASE_CTER"/>
    <property type="match status" value="1"/>
</dbReference>
<dbReference type="InterPro" id="IPR001650">
    <property type="entry name" value="Helicase_C-like"/>
</dbReference>
<feature type="non-terminal residue" evidence="3">
    <location>
        <position position="120"/>
    </location>
</feature>
<dbReference type="CDD" id="cd18793">
    <property type="entry name" value="SF2_C_SNF"/>
    <property type="match status" value="1"/>
</dbReference>
<feature type="domain" description="Helicase C-terminal" evidence="2">
    <location>
        <begin position="3"/>
        <end position="120"/>
    </location>
</feature>
<evidence type="ECO:0000256" key="1">
    <source>
        <dbReference type="ARBA" id="ARBA00022801"/>
    </source>
</evidence>
<sequence>MEVLDRLLLTLRARGHKVLLFCTMTSMLDVVERLLDWRGLSGGTLRLDGATGAEERGGLIARFNASGPDSPWLFLLSLRAGGVGLNLQAADTIIMYDTDWNPQADLQAQARAHRIGQKRE</sequence>
<evidence type="ECO:0000259" key="2">
    <source>
        <dbReference type="PROSITE" id="PS51194"/>
    </source>
</evidence>
<dbReference type="SMART" id="SM00490">
    <property type="entry name" value="HELICc"/>
    <property type="match status" value="1"/>
</dbReference>
<name>A0A699YDP2_HAELA</name>
<proteinExistence type="predicted"/>
<keyword evidence="4" id="KW-1185">Reference proteome</keyword>
<dbReference type="AlphaFoldDB" id="A0A699YDP2"/>
<evidence type="ECO:0000313" key="3">
    <source>
        <dbReference type="EMBL" id="GFH08153.1"/>
    </source>
</evidence>
<dbReference type="Proteomes" id="UP000485058">
    <property type="component" value="Unassembled WGS sequence"/>
</dbReference>
<accession>A0A699YDP2</accession>
<dbReference type="GO" id="GO:0016787">
    <property type="term" value="F:hydrolase activity"/>
    <property type="evidence" value="ECO:0007669"/>
    <property type="project" value="UniProtKB-KW"/>
</dbReference>
<gene>
    <name evidence="3" type="ORF">HaLaN_03070</name>
</gene>